<dbReference type="AlphaFoldDB" id="A0AAJ1IFN3"/>
<comment type="caution">
    <text evidence="1">The sequence shown here is derived from an EMBL/GenBank/DDBJ whole genome shotgun (WGS) entry which is preliminary data.</text>
</comment>
<reference evidence="1 2" key="1">
    <citation type="submission" date="2022-12" db="EMBL/GenBank/DDBJ databases">
        <title>Metagenome assembled genome from gulf of manar.</title>
        <authorList>
            <person name="Kohli P."/>
            <person name="Pk S."/>
            <person name="Venkata Ramana C."/>
            <person name="Sasikala C."/>
        </authorList>
    </citation>
    <scope>NUCLEOTIDE SEQUENCE [LARGE SCALE GENOMIC DNA]</scope>
    <source>
        <strain evidence="1">JB008</strain>
    </source>
</reference>
<protein>
    <submittedName>
        <fullName evidence="1">Uncharacterized protein</fullName>
    </submittedName>
</protein>
<organism evidence="1 2">
    <name type="scientific">Candidatus Thalassospirochaeta sargassi</name>
    <dbReference type="NCBI Taxonomy" id="3119039"/>
    <lineage>
        <taxon>Bacteria</taxon>
        <taxon>Pseudomonadati</taxon>
        <taxon>Spirochaetota</taxon>
        <taxon>Spirochaetia</taxon>
        <taxon>Spirochaetales</taxon>
        <taxon>Spirochaetaceae</taxon>
        <taxon>Candidatus Thalassospirochaeta</taxon>
    </lineage>
</organism>
<dbReference type="EMBL" id="JAQQAL010000049">
    <property type="protein sequence ID" value="MDC7228463.1"/>
    <property type="molecule type" value="Genomic_DNA"/>
</dbReference>
<dbReference type="Proteomes" id="UP001221217">
    <property type="component" value="Unassembled WGS sequence"/>
</dbReference>
<name>A0AAJ1IFN3_9SPIO</name>
<proteinExistence type="predicted"/>
<gene>
    <name evidence="1" type="ORF">PQJ61_17005</name>
</gene>
<evidence type="ECO:0000313" key="1">
    <source>
        <dbReference type="EMBL" id="MDC7228463.1"/>
    </source>
</evidence>
<evidence type="ECO:0000313" key="2">
    <source>
        <dbReference type="Proteomes" id="UP001221217"/>
    </source>
</evidence>
<sequence>MRRKDLITHLIGEISSYVLEGDPMRMVISLHQEEDGLHLSVMDDAEHSDDEIEQMEKDLNSQKRPELAGYYGAMTGHDLLGASRLNLLGWQVKHTDITRIDKGIKIDFWLGGDRFDSRQFSIPEQD</sequence>
<accession>A0AAJ1IFN3</accession>